<proteinExistence type="predicted"/>
<evidence type="ECO:0000313" key="2">
    <source>
        <dbReference type="Proteomes" id="UP000076738"/>
    </source>
</evidence>
<gene>
    <name evidence="1" type="ORF">CALVIDRAFT_387221</name>
</gene>
<reference evidence="1 2" key="1">
    <citation type="journal article" date="2016" name="Mol. Biol. Evol.">
        <title>Comparative Genomics of Early-Diverging Mushroom-Forming Fungi Provides Insights into the Origins of Lignocellulose Decay Capabilities.</title>
        <authorList>
            <person name="Nagy L.G."/>
            <person name="Riley R."/>
            <person name="Tritt A."/>
            <person name="Adam C."/>
            <person name="Daum C."/>
            <person name="Floudas D."/>
            <person name="Sun H."/>
            <person name="Yadav J.S."/>
            <person name="Pangilinan J."/>
            <person name="Larsson K.H."/>
            <person name="Matsuura K."/>
            <person name="Barry K."/>
            <person name="Labutti K."/>
            <person name="Kuo R."/>
            <person name="Ohm R.A."/>
            <person name="Bhattacharya S.S."/>
            <person name="Shirouzu T."/>
            <person name="Yoshinaga Y."/>
            <person name="Martin F.M."/>
            <person name="Grigoriev I.V."/>
            <person name="Hibbett D.S."/>
        </authorList>
    </citation>
    <scope>NUCLEOTIDE SEQUENCE [LARGE SCALE GENOMIC DNA]</scope>
    <source>
        <strain evidence="1 2">TUFC12733</strain>
    </source>
</reference>
<evidence type="ECO:0000313" key="1">
    <source>
        <dbReference type="EMBL" id="KZO90667.1"/>
    </source>
</evidence>
<accession>A0A167GL05</accession>
<dbReference type="EMBL" id="KV417336">
    <property type="protein sequence ID" value="KZO90667.1"/>
    <property type="molecule type" value="Genomic_DNA"/>
</dbReference>
<organism evidence="1 2">
    <name type="scientific">Calocera viscosa (strain TUFC12733)</name>
    <dbReference type="NCBI Taxonomy" id="1330018"/>
    <lineage>
        <taxon>Eukaryota</taxon>
        <taxon>Fungi</taxon>
        <taxon>Dikarya</taxon>
        <taxon>Basidiomycota</taxon>
        <taxon>Agaricomycotina</taxon>
        <taxon>Dacrymycetes</taxon>
        <taxon>Dacrymycetales</taxon>
        <taxon>Dacrymycetaceae</taxon>
        <taxon>Calocera</taxon>
    </lineage>
</organism>
<keyword evidence="2" id="KW-1185">Reference proteome</keyword>
<dbReference type="Proteomes" id="UP000076738">
    <property type="component" value="Unassembled WGS sequence"/>
</dbReference>
<dbReference type="OrthoDB" id="3364132at2759"/>
<protein>
    <submittedName>
        <fullName evidence="1">Uncharacterized protein</fullName>
    </submittedName>
</protein>
<sequence length="96" mass="11018">MPRLGDFEAYIEVDGVRLPEYRLERNESKRVVRCWIPSEVGKNFVVKWQDHSKRHALCGFVYLDGHCSHGIHLRPGTGKALQEGNHTTSTTLNSRK</sequence>
<dbReference type="AlphaFoldDB" id="A0A167GL05"/>
<dbReference type="STRING" id="1330018.A0A167GL05"/>
<name>A0A167GL05_CALVF</name>